<gene>
    <name evidence="1" type="ORF">MON38_20915</name>
</gene>
<accession>A0A9X2AHJ4</accession>
<organism evidence="1 2">
    <name type="scientific">Hymenobacter cyanobacteriorum</name>
    <dbReference type="NCBI Taxonomy" id="2926463"/>
    <lineage>
        <taxon>Bacteria</taxon>
        <taxon>Pseudomonadati</taxon>
        <taxon>Bacteroidota</taxon>
        <taxon>Cytophagia</taxon>
        <taxon>Cytophagales</taxon>
        <taxon>Hymenobacteraceae</taxon>
        <taxon>Hymenobacter</taxon>
    </lineage>
</organism>
<dbReference type="EMBL" id="JALBGC010000006">
    <property type="protein sequence ID" value="MCI1189892.1"/>
    <property type="molecule type" value="Genomic_DNA"/>
</dbReference>
<name>A0A9X2AHJ4_9BACT</name>
<reference evidence="1" key="1">
    <citation type="submission" date="2022-03" db="EMBL/GenBank/DDBJ databases">
        <title>Bacterial whole genome sequence for Hymenobacter sp. DH14.</title>
        <authorList>
            <person name="Le V."/>
        </authorList>
    </citation>
    <scope>NUCLEOTIDE SEQUENCE</scope>
    <source>
        <strain evidence="1">DH14</strain>
    </source>
</reference>
<dbReference type="Proteomes" id="UP001139193">
    <property type="component" value="Unassembled WGS sequence"/>
</dbReference>
<dbReference type="RefSeq" id="WP_241938101.1">
    <property type="nucleotide sequence ID" value="NZ_JALBGC010000006.1"/>
</dbReference>
<keyword evidence="2" id="KW-1185">Reference proteome</keyword>
<sequence>MKSYVTFCKQHSLLAVPADVDTLPYNLVHLAAEKLRPAVGASQKKTRVSNRSPSHMCWLQSSSTWLPSARLTSFVMDGIARTLRKRQ</sequence>
<evidence type="ECO:0000313" key="2">
    <source>
        <dbReference type="Proteomes" id="UP001139193"/>
    </source>
</evidence>
<proteinExistence type="predicted"/>
<evidence type="ECO:0000313" key="1">
    <source>
        <dbReference type="EMBL" id="MCI1189892.1"/>
    </source>
</evidence>
<comment type="caution">
    <text evidence="1">The sequence shown here is derived from an EMBL/GenBank/DDBJ whole genome shotgun (WGS) entry which is preliminary data.</text>
</comment>
<dbReference type="AlphaFoldDB" id="A0A9X2AHJ4"/>
<protein>
    <submittedName>
        <fullName evidence="1">Uncharacterized protein</fullName>
    </submittedName>
</protein>